<protein>
    <recommendedName>
        <fullName evidence="4">Kinase</fullName>
        <ecNumber evidence="4">2.7.-.-</ecNumber>
    </recommendedName>
</protein>
<proteinExistence type="inferred from homology"/>
<dbReference type="VEuPathDB" id="FungiDB:Malapachy_1769"/>
<evidence type="ECO:0000313" key="6">
    <source>
        <dbReference type="EMBL" id="KOS13724.1"/>
    </source>
</evidence>
<dbReference type="Proteomes" id="UP000037751">
    <property type="component" value="Unassembled WGS sequence"/>
</dbReference>
<gene>
    <name evidence="6" type="ORF">Malapachy_1769</name>
</gene>
<feature type="region of interest" description="Disordered" evidence="5">
    <location>
        <begin position="54"/>
        <end position="95"/>
    </location>
</feature>
<keyword evidence="3 4" id="KW-0418">Kinase</keyword>
<feature type="compositionally biased region" description="Basic and acidic residues" evidence="5">
    <location>
        <begin position="125"/>
        <end position="137"/>
    </location>
</feature>
<dbReference type="Gene3D" id="3.30.470.160">
    <property type="entry name" value="Inositol polyphosphate kinase"/>
    <property type="match status" value="1"/>
</dbReference>
<feature type="region of interest" description="Disordered" evidence="5">
    <location>
        <begin position="381"/>
        <end position="453"/>
    </location>
</feature>
<dbReference type="PANTHER" id="PTHR12400:SF21">
    <property type="entry name" value="KINASE"/>
    <property type="match status" value="1"/>
</dbReference>
<feature type="compositionally biased region" description="Acidic residues" evidence="5">
    <location>
        <begin position="150"/>
        <end position="160"/>
    </location>
</feature>
<comment type="similarity">
    <text evidence="1 4">Belongs to the inositol phosphokinase (IPK) family.</text>
</comment>
<evidence type="ECO:0000256" key="1">
    <source>
        <dbReference type="ARBA" id="ARBA00007374"/>
    </source>
</evidence>
<dbReference type="OrthoDB" id="2573163at2759"/>
<dbReference type="GO" id="GO:0008440">
    <property type="term" value="F:inositol-1,4,5-trisphosphate 3-kinase activity"/>
    <property type="evidence" value="ECO:0007669"/>
    <property type="project" value="TreeGrafter"/>
</dbReference>
<feature type="region of interest" description="Disordered" evidence="5">
    <location>
        <begin position="186"/>
        <end position="219"/>
    </location>
</feature>
<feature type="compositionally biased region" description="Polar residues" evidence="5">
    <location>
        <begin position="65"/>
        <end position="83"/>
    </location>
</feature>
<feature type="compositionally biased region" description="Basic residues" evidence="5">
    <location>
        <begin position="196"/>
        <end position="206"/>
    </location>
</feature>
<dbReference type="AlphaFoldDB" id="A0A0M8MSZ2"/>
<feature type="compositionally biased region" description="Low complexity" evidence="5">
    <location>
        <begin position="389"/>
        <end position="403"/>
    </location>
</feature>
<dbReference type="InterPro" id="IPR038286">
    <property type="entry name" value="IPK_sf"/>
</dbReference>
<keyword evidence="7" id="KW-1185">Reference proteome</keyword>
<dbReference type="EC" id="2.7.-.-" evidence="4"/>
<evidence type="ECO:0000313" key="7">
    <source>
        <dbReference type="Proteomes" id="UP000037751"/>
    </source>
</evidence>
<dbReference type="GO" id="GO:0046854">
    <property type="term" value="P:phosphatidylinositol phosphate biosynthetic process"/>
    <property type="evidence" value="ECO:0007669"/>
    <property type="project" value="TreeGrafter"/>
</dbReference>
<feature type="compositionally biased region" description="Low complexity" evidence="5">
    <location>
        <begin position="138"/>
        <end position="149"/>
    </location>
</feature>
<evidence type="ECO:0000256" key="4">
    <source>
        <dbReference type="RuleBase" id="RU363090"/>
    </source>
</evidence>
<comment type="caution">
    <text evidence="6">The sequence shown here is derived from an EMBL/GenBank/DDBJ whole genome shotgun (WGS) entry which is preliminary data.</text>
</comment>
<dbReference type="GO" id="GO:0005737">
    <property type="term" value="C:cytoplasm"/>
    <property type="evidence" value="ECO:0007669"/>
    <property type="project" value="TreeGrafter"/>
</dbReference>
<dbReference type="Pfam" id="PF03770">
    <property type="entry name" value="IPK"/>
    <property type="match status" value="1"/>
</dbReference>
<organism evidence="6 7">
    <name type="scientific">Malassezia pachydermatis</name>
    <dbReference type="NCBI Taxonomy" id="77020"/>
    <lineage>
        <taxon>Eukaryota</taxon>
        <taxon>Fungi</taxon>
        <taxon>Dikarya</taxon>
        <taxon>Basidiomycota</taxon>
        <taxon>Ustilaginomycotina</taxon>
        <taxon>Malasseziomycetes</taxon>
        <taxon>Malasseziales</taxon>
        <taxon>Malasseziaceae</taxon>
        <taxon>Malassezia</taxon>
    </lineage>
</organism>
<dbReference type="GO" id="GO:0005634">
    <property type="term" value="C:nucleus"/>
    <property type="evidence" value="ECO:0007669"/>
    <property type="project" value="TreeGrafter"/>
</dbReference>
<dbReference type="GO" id="GO:0032958">
    <property type="term" value="P:inositol phosphate biosynthetic process"/>
    <property type="evidence" value="ECO:0007669"/>
    <property type="project" value="InterPro"/>
</dbReference>
<dbReference type="GeneID" id="28728142"/>
<accession>A0A0M8MSZ2</accession>
<keyword evidence="2 4" id="KW-0808">Transferase</keyword>
<evidence type="ECO:0000256" key="5">
    <source>
        <dbReference type="SAM" id="MobiDB-lite"/>
    </source>
</evidence>
<evidence type="ECO:0000256" key="3">
    <source>
        <dbReference type="ARBA" id="ARBA00022777"/>
    </source>
</evidence>
<name>A0A0M8MSZ2_9BASI</name>
<sequence>MDSGEMEGVDIATSPRVGSGRKATLSLQLFMATSQATAVSPVIATPVGDAFQRIPELPPDAMPSPVNSLTSGKSSTLASTNSAAPKKSLWPADTGEVNAPTSAKIAESDDTITDVLTSTTMYENEVGKVTEDDKYNDESTGSSTSQSSDSDVDSDEDTENEMTIAERRQYLDTVGQRRPSAIIASPALGPDQATHTPHHPHHHHHHVQDSNEPPPSVVQLQPYNHQVGGHSHIFRFSRRAVCKPLTSRENQFYEALERDHPDMLAFVPQYLGVLNVTYRNIHRDSQVNTAEDGSGDDASAAQPRRKVFDGQEEMEDQVPEVAVNQNQHIMPKWLVKQSQHGNSVSEEVVKAGTASIYGKGSTSVNRRLQEQVIREVFRQNKPRHRCKRSISGPVSSVSSMSTSWDDKKECRSSDMSQPQKEEMQPLARSQDSIPAGPMDGKNASEPEGEDDPHARQEQFILLEDLTGGLKAPCVLDLKMGTRQYGLDATDAKKTSQTNKCNKTTSRTHGARICGMQMYDARTREFVFQDKYYGRRVKPNDFTSVFEKFFHNGHQVLVHHIPVMVQKLHRLARHVYKLKGYRFYASSLLLIYDGDLQRQNVLMQSFEADLAHGIHDSESQSTSLGSEPSCDMSRMVDNMHTLVMTPSGSGSPISATMTPSITSSSMSSTAIALPSPAMSAQSVADDDSSTHSRRHRRRGMIDIRIIDFAHCTTGTDFYFPEDHGGRPPTTPEELELPVSRLPPANRDQPDVGYLWGLRCLALACQEIWNRERQRRMDASASELCPGVQGSAYESTTRTVDIGELPLPVDNIFDRLFGDGQTGLLSGYIST</sequence>
<dbReference type="GO" id="GO:0000824">
    <property type="term" value="F:inositol-1,4,5,6-tetrakisphosphate 3-kinase activity"/>
    <property type="evidence" value="ECO:0007669"/>
    <property type="project" value="TreeGrafter"/>
</dbReference>
<dbReference type="STRING" id="77020.A0A0M8MSZ2"/>
<dbReference type="EMBL" id="LGAV01000005">
    <property type="protein sequence ID" value="KOS13724.1"/>
    <property type="molecule type" value="Genomic_DNA"/>
</dbReference>
<dbReference type="PANTHER" id="PTHR12400">
    <property type="entry name" value="INOSITOL POLYPHOSPHATE KINASE"/>
    <property type="match status" value="1"/>
</dbReference>
<dbReference type="InterPro" id="IPR005522">
    <property type="entry name" value="IPK"/>
</dbReference>
<dbReference type="RefSeq" id="XP_017991356.1">
    <property type="nucleotide sequence ID" value="XM_018136267.1"/>
</dbReference>
<evidence type="ECO:0000256" key="2">
    <source>
        <dbReference type="ARBA" id="ARBA00022679"/>
    </source>
</evidence>
<dbReference type="SUPFAM" id="SSF56104">
    <property type="entry name" value="SAICAR synthase-like"/>
    <property type="match status" value="1"/>
</dbReference>
<feature type="region of interest" description="Disordered" evidence="5">
    <location>
        <begin position="123"/>
        <end position="160"/>
    </location>
</feature>
<reference evidence="6 7" key="1">
    <citation type="submission" date="2015-07" db="EMBL/GenBank/DDBJ databases">
        <title>Draft Genome Sequence of Malassezia furfur CBS1878 and Malassezia pachydermatis CBS1879.</title>
        <authorList>
            <person name="Triana S."/>
            <person name="Ohm R."/>
            <person name="Gonzalez A."/>
            <person name="DeCock H."/>
            <person name="Restrepo S."/>
            <person name="Celis A."/>
        </authorList>
    </citation>
    <scope>NUCLEOTIDE SEQUENCE [LARGE SCALE GENOMIC DNA]</scope>
    <source>
        <strain evidence="6 7">CBS 1879</strain>
    </source>
</reference>
<feature type="region of interest" description="Disordered" evidence="5">
    <location>
        <begin position="675"/>
        <end position="695"/>
    </location>
</feature>